<protein>
    <recommendedName>
        <fullName evidence="1">Methyltransferase domain-containing protein</fullName>
    </recommendedName>
</protein>
<dbReference type="CDD" id="cd02440">
    <property type="entry name" value="AdoMet_MTases"/>
    <property type="match status" value="1"/>
</dbReference>
<dbReference type="Pfam" id="PF13649">
    <property type="entry name" value="Methyltransf_25"/>
    <property type="match status" value="1"/>
</dbReference>
<accession>A0A087MG93</accession>
<dbReference type="AlphaFoldDB" id="A0A087MG93"/>
<dbReference type="STRING" id="1121014.N788_06380"/>
<dbReference type="RefSeq" id="WP_051924598.1">
    <property type="nucleotide sequence ID" value="NZ_AVCJ01000043.1"/>
</dbReference>
<comment type="caution">
    <text evidence="2">The sequence shown here is derived from an EMBL/GenBank/DDBJ whole genome shotgun (WGS) entry which is preliminary data.</text>
</comment>
<gene>
    <name evidence="2" type="ORF">N788_06380</name>
</gene>
<organism evidence="2 3">
    <name type="scientific">Arenimonas donghaensis DSM 18148 = HO3-R19</name>
    <dbReference type="NCBI Taxonomy" id="1121014"/>
    <lineage>
        <taxon>Bacteria</taxon>
        <taxon>Pseudomonadati</taxon>
        <taxon>Pseudomonadota</taxon>
        <taxon>Gammaproteobacteria</taxon>
        <taxon>Lysobacterales</taxon>
        <taxon>Lysobacteraceae</taxon>
        <taxon>Arenimonas</taxon>
    </lineage>
</organism>
<evidence type="ECO:0000313" key="3">
    <source>
        <dbReference type="Proteomes" id="UP000029085"/>
    </source>
</evidence>
<dbReference type="Gene3D" id="3.40.50.150">
    <property type="entry name" value="Vaccinia Virus protein VP39"/>
    <property type="match status" value="1"/>
</dbReference>
<dbReference type="InterPro" id="IPR041698">
    <property type="entry name" value="Methyltransf_25"/>
</dbReference>
<dbReference type="OrthoDB" id="9791837at2"/>
<sequence length="212" mass="24109">MGNNNIRNYYDQLAERIESAEGTRNKAPDSSEFDAAYMREFAKPEGSLLELGAGTGLLLNRIMDGYRRVVAVELYPQFSRFITRANHVEVVTADLLTYDTEETFDVVALFGVMNFFSEGEATDLYRRVARWLKPGGKLVVKNQMGVAEDVMVDGISQELGTHYYSEYRTPGHEARLIEKGGLQVVRQDDIYPDRLNRWPNTRFIALLATRPT</sequence>
<evidence type="ECO:0000313" key="2">
    <source>
        <dbReference type="EMBL" id="KFL35896.1"/>
    </source>
</evidence>
<dbReference type="EMBL" id="AVCJ01000043">
    <property type="protein sequence ID" value="KFL35896.1"/>
    <property type="molecule type" value="Genomic_DNA"/>
</dbReference>
<evidence type="ECO:0000259" key="1">
    <source>
        <dbReference type="Pfam" id="PF13649"/>
    </source>
</evidence>
<dbReference type="Proteomes" id="UP000029085">
    <property type="component" value="Unassembled WGS sequence"/>
</dbReference>
<name>A0A087MG93_9GAMM</name>
<proteinExistence type="predicted"/>
<dbReference type="PATRIC" id="fig|1121014.3.peg.2181"/>
<dbReference type="SUPFAM" id="SSF53335">
    <property type="entry name" value="S-adenosyl-L-methionine-dependent methyltransferases"/>
    <property type="match status" value="1"/>
</dbReference>
<feature type="domain" description="Methyltransferase" evidence="1">
    <location>
        <begin position="49"/>
        <end position="136"/>
    </location>
</feature>
<dbReference type="InterPro" id="IPR029063">
    <property type="entry name" value="SAM-dependent_MTases_sf"/>
</dbReference>
<keyword evidence="3" id="KW-1185">Reference proteome</keyword>
<reference evidence="2 3" key="2">
    <citation type="journal article" date="2015" name="Stand. Genomic Sci.">
        <title>High quality draft genomic sequence of Arenimonas donghaensis DSM 18148(T).</title>
        <authorList>
            <person name="Chen F."/>
            <person name="Wang H."/>
            <person name="Cao Y."/>
            <person name="Li X."/>
            <person name="Wang G."/>
        </authorList>
    </citation>
    <scope>NUCLEOTIDE SEQUENCE [LARGE SCALE GENOMIC DNA]</scope>
    <source>
        <strain evidence="2 3">HO3-R19</strain>
    </source>
</reference>
<reference evidence="3" key="1">
    <citation type="submission" date="2013-08" db="EMBL/GenBank/DDBJ databases">
        <title>Genome sequencing of Arenimonas donghaensis.</title>
        <authorList>
            <person name="Chen F."/>
            <person name="Wang G."/>
        </authorList>
    </citation>
    <scope>NUCLEOTIDE SEQUENCE [LARGE SCALE GENOMIC DNA]</scope>
    <source>
        <strain evidence="3">HO3-R19</strain>
    </source>
</reference>